<evidence type="ECO:0008006" key="3">
    <source>
        <dbReference type="Google" id="ProtNLM"/>
    </source>
</evidence>
<dbReference type="RefSeq" id="WP_089670708.1">
    <property type="nucleotide sequence ID" value="NZ_CP024845.1"/>
</dbReference>
<keyword evidence="2" id="KW-1185">Reference proteome</keyword>
<reference evidence="1 2" key="1">
    <citation type="submission" date="2016-10" db="EMBL/GenBank/DDBJ databases">
        <authorList>
            <person name="de Groot N.N."/>
        </authorList>
    </citation>
    <scope>NUCLEOTIDE SEQUENCE [LARGE SCALE GENOMIC DNA]</scope>
    <source>
        <strain evidence="1 2">DSM 22187</strain>
    </source>
</reference>
<proteinExistence type="predicted"/>
<dbReference type="Proteomes" id="UP000198888">
    <property type="component" value="Unassembled WGS sequence"/>
</dbReference>
<sequence length="126" mass="13772">MELQTMQPNTEWEPAGFQESVAALGADDYTFHVWGGDWCIDCQEQLPDFGAALKAAGVDPADVHHYPVEKEDDGSKTGPGVEEYGIEYIPTVVVEQDGEEIARFVESEAVPIAAYLGKELQAPTKE</sequence>
<dbReference type="EMBL" id="FNYR01000001">
    <property type="protein sequence ID" value="SEI49407.1"/>
    <property type="molecule type" value="Genomic_DNA"/>
</dbReference>
<evidence type="ECO:0000313" key="2">
    <source>
        <dbReference type="Proteomes" id="UP000198888"/>
    </source>
</evidence>
<evidence type="ECO:0000313" key="1">
    <source>
        <dbReference type="EMBL" id="SEI49407.1"/>
    </source>
</evidence>
<dbReference type="Gene3D" id="3.40.30.10">
    <property type="entry name" value="Glutaredoxin"/>
    <property type="match status" value="1"/>
</dbReference>
<dbReference type="STRING" id="1073996.SAMN05444271_101209"/>
<dbReference type="OrthoDB" id="195058at2157"/>
<dbReference type="InterPro" id="IPR036249">
    <property type="entry name" value="Thioredoxin-like_sf"/>
</dbReference>
<dbReference type="CDD" id="cd02947">
    <property type="entry name" value="TRX_family"/>
    <property type="match status" value="1"/>
</dbReference>
<organism evidence="1 2">
    <name type="scientific">Halohasta litchfieldiae</name>
    <dbReference type="NCBI Taxonomy" id="1073996"/>
    <lineage>
        <taxon>Archaea</taxon>
        <taxon>Methanobacteriati</taxon>
        <taxon>Methanobacteriota</taxon>
        <taxon>Stenosarchaea group</taxon>
        <taxon>Halobacteria</taxon>
        <taxon>Halobacteriales</taxon>
        <taxon>Haloferacaceae</taxon>
        <taxon>Halohasta</taxon>
    </lineage>
</organism>
<protein>
    <recommendedName>
        <fullName evidence="3">Thiol-disulfide isomerase or thioredoxin</fullName>
    </recommendedName>
</protein>
<dbReference type="GeneID" id="35002542"/>
<dbReference type="AlphaFoldDB" id="A0A1H6RA46"/>
<gene>
    <name evidence="1" type="ORF">SAMN05444271_101209</name>
</gene>
<name>A0A1H6RA46_9EURY</name>
<dbReference type="SUPFAM" id="SSF52833">
    <property type="entry name" value="Thioredoxin-like"/>
    <property type="match status" value="1"/>
</dbReference>
<accession>A0A1H6RA46</accession>